<dbReference type="InterPro" id="IPR006315">
    <property type="entry name" value="OM_autotransptr_brl_dom"/>
</dbReference>
<protein>
    <recommendedName>
        <fullName evidence="2">Outer membrane protein beta-barrel domain-containing protein</fullName>
    </recommendedName>
</protein>
<feature type="domain" description="Outer membrane protein beta-barrel" evidence="2">
    <location>
        <begin position="122"/>
        <end position="295"/>
    </location>
</feature>
<accession>A0A0B8PG29</accession>
<reference evidence="3 4" key="2">
    <citation type="submission" date="2015-01" db="EMBL/GenBank/DDBJ databases">
        <authorList>
            <consortium name="NBRP consortium"/>
            <person name="Sawabe T."/>
            <person name="Meirelles P."/>
            <person name="Feng G."/>
            <person name="Sayaka M."/>
            <person name="Hattori M."/>
            <person name="Ohkuma M."/>
        </authorList>
    </citation>
    <scope>NUCLEOTIDE SEQUENCE [LARGE SCALE GENOMIC DNA]</scope>
    <source>
        <strain evidence="3 4">JCM19232</strain>
    </source>
</reference>
<dbReference type="Gene3D" id="2.40.160.20">
    <property type="match status" value="1"/>
</dbReference>
<dbReference type="InterPro" id="IPR011250">
    <property type="entry name" value="OMP/PagP_B-barrel"/>
</dbReference>
<organism evidence="3 4">
    <name type="scientific">Vibrio ishigakensis</name>
    <dbReference type="NCBI Taxonomy" id="1481914"/>
    <lineage>
        <taxon>Bacteria</taxon>
        <taxon>Pseudomonadati</taxon>
        <taxon>Pseudomonadota</taxon>
        <taxon>Gammaproteobacteria</taxon>
        <taxon>Vibrionales</taxon>
        <taxon>Vibrionaceae</taxon>
        <taxon>Vibrio</taxon>
    </lineage>
</organism>
<reference evidence="3 4" key="1">
    <citation type="submission" date="2015-01" db="EMBL/GenBank/DDBJ databases">
        <title>Vibrio sp. C5 JCM 19232 whole genome shotgun sequence.</title>
        <authorList>
            <person name="Sawabe T."/>
            <person name="Meirelles P."/>
            <person name="Feng G."/>
            <person name="Sayaka M."/>
            <person name="Hattori M."/>
            <person name="Ohkuma M."/>
        </authorList>
    </citation>
    <scope>NUCLEOTIDE SEQUENCE [LARGE SCALE GENOMIC DNA]</scope>
    <source>
        <strain evidence="3 4">JCM19232</strain>
    </source>
</reference>
<evidence type="ECO:0000259" key="2">
    <source>
        <dbReference type="Pfam" id="PF13505"/>
    </source>
</evidence>
<sequence length="295" mass="32718">MHDPRFSIFTLAYRCHLSRLCVTQEGRTIPVAVFYESRHGKHFDSVVGATVSCASHGADLQPTPITQTIHMGTTTLFRFEIKNTNSSQGSVRVLSMYVIYTISHLNDQRGISIMNKVKLALIFAGLTLGSANLAHAENFFSGITVGAGYAKGSVNIEGDSLVKPDGYSVFSRGYLVKSYKDYLFTDFRVVTESGKRQQFKLDCTSYQASLGLGYPFHLVDSISMKPYVQTGWAWNSLKGKQSGQTQKHHDNGVLLGVGLETQFGDHFVTSIGYTTSKGQNDFTYENTMFDLGYKF</sequence>
<keyword evidence="1" id="KW-0732">Signal</keyword>
<gene>
    <name evidence="3" type="ORF">JCM19232_2557</name>
</gene>
<evidence type="ECO:0000313" key="4">
    <source>
        <dbReference type="Proteomes" id="UP000031670"/>
    </source>
</evidence>
<comment type="caution">
    <text evidence="3">The sequence shown here is derived from an EMBL/GenBank/DDBJ whole genome shotgun (WGS) entry which is preliminary data.</text>
</comment>
<dbReference type="Proteomes" id="UP000031670">
    <property type="component" value="Unassembled WGS sequence"/>
</dbReference>
<dbReference type="AlphaFoldDB" id="A0A0B8PG29"/>
<dbReference type="GO" id="GO:0019867">
    <property type="term" value="C:outer membrane"/>
    <property type="evidence" value="ECO:0007669"/>
    <property type="project" value="InterPro"/>
</dbReference>
<dbReference type="NCBIfam" id="TIGR01414">
    <property type="entry name" value="autotrans_barl"/>
    <property type="match status" value="1"/>
</dbReference>
<dbReference type="InterPro" id="IPR027385">
    <property type="entry name" value="Beta-barrel_OMP"/>
</dbReference>
<name>A0A0B8PG29_9VIBR</name>
<dbReference type="SUPFAM" id="SSF56925">
    <property type="entry name" value="OMPA-like"/>
    <property type="match status" value="1"/>
</dbReference>
<dbReference type="Pfam" id="PF13505">
    <property type="entry name" value="OMP_b-brl"/>
    <property type="match status" value="1"/>
</dbReference>
<proteinExistence type="predicted"/>
<dbReference type="EMBL" id="BBSA01000009">
    <property type="protein sequence ID" value="GAM63577.1"/>
    <property type="molecule type" value="Genomic_DNA"/>
</dbReference>
<evidence type="ECO:0000256" key="1">
    <source>
        <dbReference type="ARBA" id="ARBA00022729"/>
    </source>
</evidence>
<evidence type="ECO:0000313" key="3">
    <source>
        <dbReference type="EMBL" id="GAM63577.1"/>
    </source>
</evidence>